<dbReference type="PANTHER" id="PTHR43475:SF3">
    <property type="entry name" value="TRANSLATION INITIATION FACTOR EIF-2B SUBUNIT FAMILY PROTEIN (AFU_ORTHOLOGUE AFUA_2G14290)"/>
    <property type="match status" value="1"/>
</dbReference>
<dbReference type="GO" id="GO:0019509">
    <property type="term" value="P:L-methionine salvage from methylthioadenosine"/>
    <property type="evidence" value="ECO:0007669"/>
    <property type="project" value="TreeGrafter"/>
</dbReference>
<dbReference type="SUPFAM" id="SSF100950">
    <property type="entry name" value="NagB/RpiA/CoA transferase-like"/>
    <property type="match status" value="1"/>
</dbReference>
<dbReference type="InterPro" id="IPR037171">
    <property type="entry name" value="NagB/RpiA_transferase-like"/>
</dbReference>
<dbReference type="CDD" id="cd18872">
    <property type="entry name" value="NUDIX_eIF-2B"/>
    <property type="match status" value="1"/>
</dbReference>
<dbReference type="PANTHER" id="PTHR43475">
    <property type="entry name" value="METHYLTHIORIBOSE-1-PHOSPHATE ISOMERASE"/>
    <property type="match status" value="1"/>
</dbReference>
<dbReference type="Proteomes" id="UP001275084">
    <property type="component" value="Unassembled WGS sequence"/>
</dbReference>
<dbReference type="InterPro" id="IPR000086">
    <property type="entry name" value="NUDIX_hydrolase_dom"/>
</dbReference>
<dbReference type="Pfam" id="PF01008">
    <property type="entry name" value="IF-2B"/>
    <property type="match status" value="1"/>
</dbReference>
<comment type="caution">
    <text evidence="4">The sequence shown here is derived from an EMBL/GenBank/DDBJ whole genome shotgun (WGS) entry which is preliminary data.</text>
</comment>
<dbReference type="PROSITE" id="PS51462">
    <property type="entry name" value="NUDIX"/>
    <property type="match status" value="1"/>
</dbReference>
<accession>A0AAJ0HEA3</accession>
<gene>
    <name evidence="4" type="ORF">B0T25DRAFT_609874</name>
</gene>
<dbReference type="GO" id="GO:0046523">
    <property type="term" value="F:S-methyl-5-thioribose-1-phosphate isomerase activity"/>
    <property type="evidence" value="ECO:0007669"/>
    <property type="project" value="TreeGrafter"/>
</dbReference>
<dbReference type="AlphaFoldDB" id="A0AAJ0HEA3"/>
<sequence>MSTQPNTTAVASAALKKRAVVSSFIFKHDQTPDSRAQVALFRRSDKVSTYRHHLAPISGSIEPSDPSPLAAAWREIAEETTLDPSSLALIRQGKSYTFSDVSVGREWTIFPFAFRLKTAADEGRITIDWEHEGWGWFDPLAVVDGGEFGGVPRLAESLRRVWFEKDLGEAAGKVLSDGLAKLATDYKSGARQLAGVALETLRDVIAVLEPCSPSEQWWARVRFAAWHIWKNGRESMGAAVMSALLEALSGISESLHSPPPGGPGPWLTTVTTLLDHRLAARASTTTLISQSLAAYLPPPTPSPISILTLSESSTITHALHALPHPLTMHILESRPLFEGVSLASSLASRPQTALTLHTDASAALASKNLTLVLLGADRISASGAVSNKTGSLPAVLSARHVSPGVKVVVLCDSEKVAGPGRPEEHVVEDSDAGQVTAAWAAVGRQGVGGAAEVLGKKVAVRNISFEWVPAELVDVYITEFGEWGLDDIARQSQKLADEEKRMFGDL</sequence>
<dbReference type="InterPro" id="IPR015797">
    <property type="entry name" value="NUDIX_hydrolase-like_dom_sf"/>
</dbReference>
<organism evidence="4 5">
    <name type="scientific">Lasiosphaeria hispida</name>
    <dbReference type="NCBI Taxonomy" id="260671"/>
    <lineage>
        <taxon>Eukaryota</taxon>
        <taxon>Fungi</taxon>
        <taxon>Dikarya</taxon>
        <taxon>Ascomycota</taxon>
        <taxon>Pezizomycotina</taxon>
        <taxon>Sordariomycetes</taxon>
        <taxon>Sordariomycetidae</taxon>
        <taxon>Sordariales</taxon>
        <taxon>Lasiosphaeriaceae</taxon>
        <taxon>Lasiosphaeria</taxon>
    </lineage>
</organism>
<reference evidence="4" key="2">
    <citation type="submission" date="2023-06" db="EMBL/GenBank/DDBJ databases">
        <authorList>
            <consortium name="Lawrence Berkeley National Laboratory"/>
            <person name="Haridas S."/>
            <person name="Hensen N."/>
            <person name="Bonometti L."/>
            <person name="Westerberg I."/>
            <person name="Brannstrom I.O."/>
            <person name="Guillou S."/>
            <person name="Cros-Aarteil S."/>
            <person name="Calhoun S."/>
            <person name="Kuo A."/>
            <person name="Mondo S."/>
            <person name="Pangilinan J."/>
            <person name="Riley R."/>
            <person name="Labutti K."/>
            <person name="Andreopoulos B."/>
            <person name="Lipzen A."/>
            <person name="Chen C."/>
            <person name="Yanf M."/>
            <person name="Daum C."/>
            <person name="Ng V."/>
            <person name="Clum A."/>
            <person name="Steindorff A."/>
            <person name="Ohm R."/>
            <person name="Martin F."/>
            <person name="Silar P."/>
            <person name="Natvig D."/>
            <person name="Lalanne C."/>
            <person name="Gautier V."/>
            <person name="Ament-Velasquez S.L."/>
            <person name="Kruys A."/>
            <person name="Hutchinson M.I."/>
            <person name="Powell A.J."/>
            <person name="Barry K."/>
            <person name="Miller A.N."/>
            <person name="Grigoriev I.V."/>
            <person name="Debuchy R."/>
            <person name="Gladieux P."/>
            <person name="Thoren M.H."/>
            <person name="Johannesson H."/>
        </authorList>
    </citation>
    <scope>NUCLEOTIDE SEQUENCE</scope>
    <source>
        <strain evidence="4">CBS 955.72</strain>
    </source>
</reference>
<proteinExistence type="inferred from homology"/>
<dbReference type="Gene3D" id="3.90.79.10">
    <property type="entry name" value="Nucleoside Triphosphate Pyrophosphohydrolase"/>
    <property type="match status" value="1"/>
</dbReference>
<protein>
    <recommendedName>
        <fullName evidence="3">Nudix hydrolase domain-containing protein</fullName>
    </recommendedName>
</protein>
<comment type="similarity">
    <text evidence="1 2">Belongs to the eIF-2B alpha/beta/delta subunits family.</text>
</comment>
<name>A0AAJ0HEA3_9PEZI</name>
<evidence type="ECO:0000313" key="4">
    <source>
        <dbReference type="EMBL" id="KAK3349217.1"/>
    </source>
</evidence>
<dbReference type="InterPro" id="IPR000649">
    <property type="entry name" value="IF-2B-related"/>
</dbReference>
<evidence type="ECO:0000313" key="5">
    <source>
        <dbReference type="Proteomes" id="UP001275084"/>
    </source>
</evidence>
<dbReference type="SUPFAM" id="SSF55811">
    <property type="entry name" value="Nudix"/>
    <property type="match status" value="1"/>
</dbReference>
<evidence type="ECO:0000259" key="3">
    <source>
        <dbReference type="PROSITE" id="PS51462"/>
    </source>
</evidence>
<keyword evidence="5" id="KW-1185">Reference proteome</keyword>
<dbReference type="Gene3D" id="3.40.50.10470">
    <property type="entry name" value="Translation initiation factor eif-2b, domain 2"/>
    <property type="match status" value="1"/>
</dbReference>
<dbReference type="Pfam" id="PF00293">
    <property type="entry name" value="NUDIX"/>
    <property type="match status" value="1"/>
</dbReference>
<dbReference type="InterPro" id="IPR042529">
    <property type="entry name" value="IF_2B-like_C"/>
</dbReference>
<dbReference type="EMBL" id="JAUIQD010000005">
    <property type="protein sequence ID" value="KAK3349217.1"/>
    <property type="molecule type" value="Genomic_DNA"/>
</dbReference>
<evidence type="ECO:0000256" key="2">
    <source>
        <dbReference type="RuleBase" id="RU003814"/>
    </source>
</evidence>
<reference evidence="4" key="1">
    <citation type="journal article" date="2023" name="Mol. Phylogenet. Evol.">
        <title>Genome-scale phylogeny and comparative genomics of the fungal order Sordariales.</title>
        <authorList>
            <person name="Hensen N."/>
            <person name="Bonometti L."/>
            <person name="Westerberg I."/>
            <person name="Brannstrom I.O."/>
            <person name="Guillou S."/>
            <person name="Cros-Aarteil S."/>
            <person name="Calhoun S."/>
            <person name="Haridas S."/>
            <person name="Kuo A."/>
            <person name="Mondo S."/>
            <person name="Pangilinan J."/>
            <person name="Riley R."/>
            <person name="LaButti K."/>
            <person name="Andreopoulos B."/>
            <person name="Lipzen A."/>
            <person name="Chen C."/>
            <person name="Yan M."/>
            <person name="Daum C."/>
            <person name="Ng V."/>
            <person name="Clum A."/>
            <person name="Steindorff A."/>
            <person name="Ohm R.A."/>
            <person name="Martin F."/>
            <person name="Silar P."/>
            <person name="Natvig D.O."/>
            <person name="Lalanne C."/>
            <person name="Gautier V."/>
            <person name="Ament-Velasquez S.L."/>
            <person name="Kruys A."/>
            <person name="Hutchinson M.I."/>
            <person name="Powell A.J."/>
            <person name="Barry K."/>
            <person name="Miller A.N."/>
            <person name="Grigoriev I.V."/>
            <person name="Debuchy R."/>
            <person name="Gladieux P."/>
            <person name="Hiltunen Thoren M."/>
            <person name="Johannesson H."/>
        </authorList>
    </citation>
    <scope>NUCLEOTIDE SEQUENCE</scope>
    <source>
        <strain evidence="4">CBS 955.72</strain>
    </source>
</reference>
<evidence type="ECO:0000256" key="1">
    <source>
        <dbReference type="ARBA" id="ARBA00007251"/>
    </source>
</evidence>
<feature type="domain" description="Nudix hydrolase" evidence="3">
    <location>
        <begin position="16"/>
        <end position="165"/>
    </location>
</feature>